<evidence type="ECO:0000256" key="4">
    <source>
        <dbReference type="ARBA" id="ARBA00023163"/>
    </source>
</evidence>
<organism evidence="7 8">
    <name type="scientific">Piedraia hortae CBS 480.64</name>
    <dbReference type="NCBI Taxonomy" id="1314780"/>
    <lineage>
        <taxon>Eukaryota</taxon>
        <taxon>Fungi</taxon>
        <taxon>Dikarya</taxon>
        <taxon>Ascomycota</taxon>
        <taxon>Pezizomycotina</taxon>
        <taxon>Dothideomycetes</taxon>
        <taxon>Dothideomycetidae</taxon>
        <taxon>Capnodiales</taxon>
        <taxon>Piedraiaceae</taxon>
        <taxon>Piedraia</taxon>
    </lineage>
</organism>
<gene>
    <name evidence="7" type="ORF">K470DRAFT_260827</name>
</gene>
<evidence type="ECO:0000256" key="5">
    <source>
        <dbReference type="ARBA" id="ARBA00023242"/>
    </source>
</evidence>
<dbReference type="PANTHER" id="PTHR48068:SF4">
    <property type="entry name" value="TATA-BOX BINDING PROTEIN ASSOCIATED FACTOR 9"/>
    <property type="match status" value="1"/>
</dbReference>
<name>A0A6A7BQ38_9PEZI</name>
<dbReference type="SUPFAM" id="SSF47113">
    <property type="entry name" value="Histone-fold"/>
    <property type="match status" value="1"/>
</dbReference>
<comment type="subcellular location">
    <subcellularLocation>
        <location evidence="1">Nucleus</location>
    </subcellularLocation>
</comment>
<evidence type="ECO:0000313" key="7">
    <source>
        <dbReference type="EMBL" id="KAF2857421.1"/>
    </source>
</evidence>
<comment type="similarity">
    <text evidence="2">Belongs to the TAF9 family.</text>
</comment>
<dbReference type="AlphaFoldDB" id="A0A6A7BQ38"/>
<dbReference type="GO" id="GO:0000124">
    <property type="term" value="C:SAGA complex"/>
    <property type="evidence" value="ECO:0007669"/>
    <property type="project" value="TreeGrafter"/>
</dbReference>
<dbReference type="GO" id="GO:0003713">
    <property type="term" value="F:transcription coactivator activity"/>
    <property type="evidence" value="ECO:0007669"/>
    <property type="project" value="TreeGrafter"/>
</dbReference>
<sequence length="217" mass="23440">MAPAPDELNHKSRDARILALVLKNYGVTSYQPRVLPQILDFAYRYTSGVLSDAQRIANEGYTSPKRSNNPAAVGAAGGTANSANGASGPTASGNDAKNIADAITLDSLRLAIAARAGAESRGSLPKDFMLEQARERNRLALPRINDGRKGLFAELPPEKFQLLTQSWNLNIDGDNMDVEGVDEDLNRNKVAHEEEDVVDAMDEDEEDGRVDADMTDA</sequence>
<proteinExistence type="inferred from homology"/>
<dbReference type="EMBL" id="MU006044">
    <property type="protein sequence ID" value="KAF2857421.1"/>
    <property type="molecule type" value="Genomic_DNA"/>
</dbReference>
<reference evidence="7" key="1">
    <citation type="journal article" date="2020" name="Stud. Mycol.">
        <title>101 Dothideomycetes genomes: a test case for predicting lifestyles and emergence of pathogens.</title>
        <authorList>
            <person name="Haridas S."/>
            <person name="Albert R."/>
            <person name="Binder M."/>
            <person name="Bloem J."/>
            <person name="Labutti K."/>
            <person name="Salamov A."/>
            <person name="Andreopoulos B."/>
            <person name="Baker S."/>
            <person name="Barry K."/>
            <person name="Bills G."/>
            <person name="Bluhm B."/>
            <person name="Cannon C."/>
            <person name="Castanera R."/>
            <person name="Culley D."/>
            <person name="Daum C."/>
            <person name="Ezra D."/>
            <person name="Gonzalez J."/>
            <person name="Henrissat B."/>
            <person name="Kuo A."/>
            <person name="Liang C."/>
            <person name="Lipzen A."/>
            <person name="Lutzoni F."/>
            <person name="Magnuson J."/>
            <person name="Mondo S."/>
            <person name="Nolan M."/>
            <person name="Ohm R."/>
            <person name="Pangilinan J."/>
            <person name="Park H.-J."/>
            <person name="Ramirez L."/>
            <person name="Alfaro M."/>
            <person name="Sun H."/>
            <person name="Tritt A."/>
            <person name="Yoshinaga Y."/>
            <person name="Zwiers L.-H."/>
            <person name="Turgeon B."/>
            <person name="Goodwin S."/>
            <person name="Spatafora J."/>
            <person name="Crous P."/>
            <person name="Grigoriev I."/>
        </authorList>
    </citation>
    <scope>NUCLEOTIDE SEQUENCE</scope>
    <source>
        <strain evidence="7">CBS 480.64</strain>
    </source>
</reference>
<dbReference type="CDD" id="cd07979">
    <property type="entry name" value="HFD_TAF9"/>
    <property type="match status" value="1"/>
</dbReference>
<keyword evidence="4" id="KW-0804">Transcription</keyword>
<keyword evidence="5" id="KW-0539">Nucleus</keyword>
<feature type="region of interest" description="Disordered" evidence="6">
    <location>
        <begin position="186"/>
        <end position="217"/>
    </location>
</feature>
<evidence type="ECO:0000256" key="2">
    <source>
        <dbReference type="ARBA" id="ARBA00007646"/>
    </source>
</evidence>
<dbReference type="GO" id="GO:0051123">
    <property type="term" value="P:RNA polymerase II preinitiation complex assembly"/>
    <property type="evidence" value="ECO:0007669"/>
    <property type="project" value="TreeGrafter"/>
</dbReference>
<dbReference type="GO" id="GO:0005669">
    <property type="term" value="C:transcription factor TFIID complex"/>
    <property type="evidence" value="ECO:0007669"/>
    <property type="project" value="TreeGrafter"/>
</dbReference>
<keyword evidence="3" id="KW-0805">Transcription regulation</keyword>
<evidence type="ECO:0000256" key="3">
    <source>
        <dbReference type="ARBA" id="ARBA00023015"/>
    </source>
</evidence>
<keyword evidence="8" id="KW-1185">Reference proteome</keyword>
<feature type="compositionally biased region" description="Low complexity" evidence="6">
    <location>
        <begin position="67"/>
        <end position="88"/>
    </location>
</feature>
<accession>A0A6A7BQ38</accession>
<dbReference type="GO" id="GO:0046982">
    <property type="term" value="F:protein heterodimerization activity"/>
    <property type="evidence" value="ECO:0007669"/>
    <property type="project" value="InterPro"/>
</dbReference>
<protein>
    <submittedName>
        <fullName evidence="7">TFIID-31kDa-domain-containing protein</fullName>
    </submittedName>
</protein>
<dbReference type="OrthoDB" id="341924at2759"/>
<dbReference type="InterPro" id="IPR051431">
    <property type="entry name" value="TFIID_subunit_9"/>
</dbReference>
<dbReference type="GO" id="GO:0016251">
    <property type="term" value="F:RNA polymerase II general transcription initiation factor activity"/>
    <property type="evidence" value="ECO:0007669"/>
    <property type="project" value="TreeGrafter"/>
</dbReference>
<dbReference type="InterPro" id="IPR009072">
    <property type="entry name" value="Histone-fold"/>
</dbReference>
<dbReference type="Gene3D" id="1.10.20.10">
    <property type="entry name" value="Histone, subunit A"/>
    <property type="match status" value="1"/>
</dbReference>
<dbReference type="PANTHER" id="PTHR48068">
    <property type="entry name" value="TAF9 RNA POLYMERASE II, TATA BOX-BINDING PROTEIN (TBP)-ASSOCIATED FACTOR"/>
    <property type="match status" value="1"/>
</dbReference>
<evidence type="ECO:0000313" key="8">
    <source>
        <dbReference type="Proteomes" id="UP000799421"/>
    </source>
</evidence>
<feature type="region of interest" description="Disordered" evidence="6">
    <location>
        <begin position="60"/>
        <end position="93"/>
    </location>
</feature>
<dbReference type="InterPro" id="IPR003162">
    <property type="entry name" value="TFIID-31"/>
</dbReference>
<evidence type="ECO:0000256" key="6">
    <source>
        <dbReference type="SAM" id="MobiDB-lite"/>
    </source>
</evidence>
<dbReference type="Pfam" id="PF02291">
    <property type="entry name" value="TFIID-31kDa"/>
    <property type="match status" value="1"/>
</dbReference>
<evidence type="ECO:0000256" key="1">
    <source>
        <dbReference type="ARBA" id="ARBA00004123"/>
    </source>
</evidence>
<feature type="compositionally biased region" description="Acidic residues" evidence="6">
    <location>
        <begin position="193"/>
        <end position="217"/>
    </location>
</feature>
<dbReference type="Proteomes" id="UP000799421">
    <property type="component" value="Unassembled WGS sequence"/>
</dbReference>